<feature type="binding site" evidence="8">
    <location>
        <position position="115"/>
    </location>
    <ligand>
        <name>S-adenosyl-L-methionine</name>
        <dbReference type="ChEBI" id="CHEBI:59789"/>
    </ligand>
</feature>
<evidence type="ECO:0000256" key="4">
    <source>
        <dbReference type="ARBA" id="ARBA00022691"/>
    </source>
</evidence>
<reference evidence="11 12" key="1">
    <citation type="submission" date="2018-06" db="EMBL/GenBank/DDBJ databases">
        <title>Genomic insight into two independent archaeal endosymbiosis events.</title>
        <authorList>
            <person name="Lind A.E."/>
            <person name="Lewis W.H."/>
            <person name="Spang A."/>
            <person name="Guy L."/>
            <person name="Embley M.T."/>
            <person name="Ettema T.J.G."/>
        </authorList>
    </citation>
    <scope>NUCLEOTIDE SEQUENCE [LARGE SCALE GENOMIC DNA]</scope>
    <source>
        <strain evidence="11">NOE</strain>
    </source>
</reference>
<dbReference type="HAMAP" id="MF_00290">
    <property type="entry name" value="tRNA_dimethyltr_TRM1"/>
    <property type="match status" value="1"/>
</dbReference>
<comment type="catalytic activity">
    <reaction evidence="8">
        <text>guanosine(26) in tRNA + 2 S-adenosyl-L-methionine = N(2)-dimethylguanosine(26) in tRNA + 2 S-adenosyl-L-homocysteine + 2 H(+)</text>
        <dbReference type="Rhea" id="RHEA:43140"/>
        <dbReference type="Rhea" id="RHEA-COMP:10359"/>
        <dbReference type="Rhea" id="RHEA-COMP:10360"/>
        <dbReference type="ChEBI" id="CHEBI:15378"/>
        <dbReference type="ChEBI" id="CHEBI:57856"/>
        <dbReference type="ChEBI" id="CHEBI:59789"/>
        <dbReference type="ChEBI" id="CHEBI:74269"/>
        <dbReference type="ChEBI" id="CHEBI:74513"/>
        <dbReference type="EC" id="2.1.1.216"/>
    </reaction>
</comment>
<evidence type="ECO:0000256" key="6">
    <source>
        <dbReference type="ARBA" id="ARBA00022884"/>
    </source>
</evidence>
<name>A0A366M7S0_9EURY</name>
<keyword evidence="2 8" id="KW-0489">Methyltransferase</keyword>
<dbReference type="EMBL" id="NIZT01000070">
    <property type="protein sequence ID" value="RBQ22288.1"/>
    <property type="molecule type" value="Genomic_DNA"/>
</dbReference>
<keyword evidence="1 8" id="KW-0820">tRNA-binding</keyword>
<dbReference type="PROSITE" id="PS51626">
    <property type="entry name" value="SAM_MT_TRM1"/>
    <property type="match status" value="1"/>
</dbReference>
<evidence type="ECO:0000256" key="1">
    <source>
        <dbReference type="ARBA" id="ARBA00022555"/>
    </source>
</evidence>
<dbReference type="NCBIfam" id="TIGR00308">
    <property type="entry name" value="TRM1"/>
    <property type="match status" value="1"/>
</dbReference>
<keyword evidence="6 8" id="KW-0694">RNA-binding</keyword>
<dbReference type="SUPFAM" id="SSF53335">
    <property type="entry name" value="S-adenosyl-L-methionine-dependent methyltransferases"/>
    <property type="match status" value="1"/>
</dbReference>
<dbReference type="GO" id="GO:0002940">
    <property type="term" value="P:tRNA N2-guanine methylation"/>
    <property type="evidence" value="ECO:0007669"/>
    <property type="project" value="TreeGrafter"/>
</dbReference>
<evidence type="ECO:0000256" key="3">
    <source>
        <dbReference type="ARBA" id="ARBA00022679"/>
    </source>
</evidence>
<evidence type="ECO:0000256" key="9">
    <source>
        <dbReference type="PROSITE-ProRule" id="PRU00958"/>
    </source>
</evidence>
<feature type="binding site" evidence="8">
    <location>
        <position position="114"/>
    </location>
    <ligand>
        <name>S-adenosyl-L-methionine</name>
        <dbReference type="ChEBI" id="CHEBI:59789"/>
    </ligand>
</feature>
<keyword evidence="12" id="KW-1185">Reference proteome</keyword>
<evidence type="ECO:0000256" key="7">
    <source>
        <dbReference type="ARBA" id="ARBA00039099"/>
    </source>
</evidence>
<evidence type="ECO:0000256" key="8">
    <source>
        <dbReference type="HAMAP-Rule" id="MF_00290"/>
    </source>
</evidence>
<dbReference type="GO" id="GO:0000049">
    <property type="term" value="F:tRNA binding"/>
    <property type="evidence" value="ECO:0007669"/>
    <property type="project" value="UniProtKB-UniRule"/>
</dbReference>
<feature type="binding site" evidence="8">
    <location>
        <position position="88"/>
    </location>
    <ligand>
        <name>S-adenosyl-L-methionine</name>
        <dbReference type="ChEBI" id="CHEBI:59789"/>
    </ligand>
</feature>
<dbReference type="Proteomes" id="UP000253099">
    <property type="component" value="Unassembled WGS sequence"/>
</dbReference>
<dbReference type="InterPro" id="IPR042296">
    <property type="entry name" value="tRNA_met_Trm1_C"/>
</dbReference>
<gene>
    <name evidence="8 11" type="primary">trm1</name>
    <name evidence="11" type="ORF">ALNOE001_20180</name>
</gene>
<evidence type="ECO:0000313" key="12">
    <source>
        <dbReference type="Proteomes" id="UP000253099"/>
    </source>
</evidence>
<proteinExistence type="inferred from homology"/>
<keyword evidence="4 8" id="KW-0949">S-adenosyl-L-methionine</keyword>
<comment type="function">
    <text evidence="8">Dimethylates a single guanine residue at position 26 of a number of tRNAs using S-adenosyl-L-methionine as donor of the methyl groups.</text>
</comment>
<dbReference type="EC" id="2.1.1.216" evidence="7 8"/>
<keyword evidence="8" id="KW-0862">Zinc</keyword>
<dbReference type="PANTHER" id="PTHR10631:SF3">
    <property type="entry name" value="TRNA (GUANINE(26)-N(2))-DIMETHYLTRANSFERASE"/>
    <property type="match status" value="1"/>
</dbReference>
<dbReference type="InterPro" id="IPR002905">
    <property type="entry name" value="Trm1"/>
</dbReference>
<feature type="binding site" evidence="8">
    <location>
        <position position="269"/>
    </location>
    <ligand>
        <name>Zn(2+)</name>
        <dbReference type="ChEBI" id="CHEBI:29105"/>
    </ligand>
</feature>
<evidence type="ECO:0000256" key="2">
    <source>
        <dbReference type="ARBA" id="ARBA00022603"/>
    </source>
</evidence>
<protein>
    <recommendedName>
        <fullName evidence="7 8">tRNA (guanine(26)-N(2))-dimethyltransferase</fullName>
        <ecNumber evidence="7 8">2.1.1.216</ecNumber>
    </recommendedName>
    <alternativeName>
        <fullName evidence="8">tRNA 2,2-dimethylguanosine-26 methyltransferase</fullName>
    </alternativeName>
    <alternativeName>
        <fullName evidence="8">tRNA(guanine-26,N(2)-N(2)) methyltransferase</fullName>
    </alternativeName>
    <alternativeName>
        <fullName evidence="8">tRNA(m(2,2)G26)dimethyltransferase</fullName>
    </alternativeName>
</protein>
<feature type="binding site" evidence="8">
    <location>
        <position position="249"/>
    </location>
    <ligand>
        <name>Zn(2+)</name>
        <dbReference type="ChEBI" id="CHEBI:29105"/>
    </ligand>
</feature>
<dbReference type="AlphaFoldDB" id="A0A366M7S0"/>
<dbReference type="InterPro" id="IPR022923">
    <property type="entry name" value="TRM1_arc_bac"/>
</dbReference>
<feature type="region of interest" description="Disordered" evidence="10">
    <location>
        <begin position="307"/>
        <end position="326"/>
    </location>
</feature>
<dbReference type="Pfam" id="PF02005">
    <property type="entry name" value="TRM"/>
    <property type="match status" value="1"/>
</dbReference>
<organism evidence="11 12">
    <name type="scientific">Candidatus Methanobinarius endosymbioticus</name>
    <dbReference type="NCBI Taxonomy" id="2006182"/>
    <lineage>
        <taxon>Archaea</taxon>
        <taxon>Methanobacteriati</taxon>
        <taxon>Methanobacteriota</taxon>
        <taxon>Methanomada group</taxon>
        <taxon>Methanobacteria</taxon>
        <taxon>Methanobacteriales</taxon>
        <taxon>Methanobacteriaceae</taxon>
        <taxon>Candidatus Methanobinarius</taxon>
    </lineage>
</organism>
<dbReference type="FunFam" id="3.40.50.150:FF:000272">
    <property type="entry name" value="tRNA (guanine(26)-N(2))-dimethyltransferase"/>
    <property type="match status" value="1"/>
</dbReference>
<dbReference type="Gene3D" id="3.40.50.150">
    <property type="entry name" value="Vaccinia Virus protein VP39"/>
    <property type="match status" value="1"/>
</dbReference>
<feature type="binding site" evidence="8">
    <location>
        <position position="40"/>
    </location>
    <ligand>
        <name>S-adenosyl-L-methionine</name>
        <dbReference type="ChEBI" id="CHEBI:59789"/>
    </ligand>
</feature>
<sequence length="412" mass="46808">MDEQENEIFNEGLVEIKVPKFEKVSSSAPVFYNPKMEFNRDISILALQTFQEEVDREINICDVFGGSGIRAIRYKKEISDVGNVAVNDISSLAIEQSLENSIANDVEIDIYQHEANILLRENRGIFDVLDIDPFGTTSYFVDSVGYSLKKDSLLCITATDTSALCGTYKEPCIRKYNAKPYKSEYCHENGIRILAGFVALTIAKYKKYIEDIKLSHSSEHYMRLYIKINKGSANTDESLANNIGYISHCKKCLYRSSIKVLANSIPENCPICGEKLINAGPLWIGYLQNADFINKMIQKIDEYNPDSHNNRLDENNNDISNNPNKKHVNTEKKVLKLLNTCLEEADAPITFYDIHLICRNLKISAPKLVDVMNMMKEEGFIATKTHFNPIGIKSDIDIVRLKEIVRYLSKNI</sequence>
<accession>A0A366M7S0</accession>
<dbReference type="GO" id="GO:0046872">
    <property type="term" value="F:metal ion binding"/>
    <property type="evidence" value="ECO:0007669"/>
    <property type="project" value="UniProtKB-KW"/>
</dbReference>
<keyword evidence="3 8" id="KW-0808">Transferase</keyword>
<keyword evidence="5 8" id="KW-0819">tRNA processing</keyword>
<evidence type="ECO:0000256" key="5">
    <source>
        <dbReference type="ARBA" id="ARBA00022694"/>
    </source>
</evidence>
<comment type="caution">
    <text evidence="11">The sequence shown here is derived from an EMBL/GenBank/DDBJ whole genome shotgun (WGS) entry which is preliminary data.</text>
</comment>
<feature type="binding site" evidence="8">
    <location>
        <position position="272"/>
    </location>
    <ligand>
        <name>Zn(2+)</name>
        <dbReference type="ChEBI" id="CHEBI:29105"/>
    </ligand>
</feature>
<dbReference type="PANTHER" id="PTHR10631">
    <property type="entry name" value="N 2 ,N 2 -DIMETHYLGUANOSINE TRNA METHYLTRANSFERASE"/>
    <property type="match status" value="1"/>
</dbReference>
<dbReference type="GO" id="GO:0160104">
    <property type="term" value="F:tRNA (guanine(26)-N2)-dimethyltransferase activity"/>
    <property type="evidence" value="ECO:0007669"/>
    <property type="project" value="UniProtKB-UniRule"/>
</dbReference>
<dbReference type="InterPro" id="IPR029063">
    <property type="entry name" value="SAM-dependent_MTases_sf"/>
</dbReference>
<comment type="similarity">
    <text evidence="8 9">Belongs to the class I-like SAM-binding methyltransferase superfamily. Trm1 family.</text>
</comment>
<keyword evidence="8" id="KW-0479">Metal-binding</keyword>
<evidence type="ECO:0000313" key="11">
    <source>
        <dbReference type="EMBL" id="RBQ22288.1"/>
    </source>
</evidence>
<feature type="binding site" evidence="8">
    <location>
        <position position="70"/>
    </location>
    <ligand>
        <name>S-adenosyl-L-methionine</name>
        <dbReference type="ChEBI" id="CHEBI:59789"/>
    </ligand>
</feature>
<dbReference type="Gene3D" id="3.30.56.70">
    <property type="entry name" value="N2,N2-dimethylguanosine tRNA methyltransferase, C-terminal domain"/>
    <property type="match status" value="1"/>
</dbReference>
<feature type="binding site" evidence="8">
    <location>
        <position position="252"/>
    </location>
    <ligand>
        <name>Zn(2+)</name>
        <dbReference type="ChEBI" id="CHEBI:29105"/>
    </ligand>
</feature>
<evidence type="ECO:0000256" key="10">
    <source>
        <dbReference type="SAM" id="MobiDB-lite"/>
    </source>
</evidence>